<gene>
    <name evidence="7" type="primary">gidB</name>
    <name evidence="6" type="synonym">rsmG</name>
    <name evidence="7" type="ORF">NT02SARS_1382</name>
</gene>
<proteinExistence type="inferred from homology"/>
<keyword evidence="3 6" id="KW-0489">Methyltransferase</keyword>
<evidence type="ECO:0000256" key="6">
    <source>
        <dbReference type="HAMAP-Rule" id="MF_00074"/>
    </source>
</evidence>
<dbReference type="PANTHER" id="PTHR31760:SF0">
    <property type="entry name" value="S-ADENOSYL-L-METHIONINE-DEPENDENT METHYLTRANSFERASES SUPERFAMILY PROTEIN"/>
    <property type="match status" value="1"/>
</dbReference>
<sequence>MLEKNDLVNKFLEKALKYNQNHNLFNRNNKKELQRDVNESLSINPFIKNKPKILDLGSGGGFPGIITAITNPECKIYLLEKNNKKSYFLKKTIIELGLANAIVVNKRLEQENNLGIFDLITARAFSSIKNILNLTKNNSNKETQYLLLKGTKKTITDELNEIDTNNYIYEIINTEEKPKERNIVVIKKTNE</sequence>
<dbReference type="InterPro" id="IPR029063">
    <property type="entry name" value="SAM-dependent_MTases_sf"/>
</dbReference>
<accession>J4X027</accession>
<dbReference type="GO" id="GO:0005829">
    <property type="term" value="C:cytosol"/>
    <property type="evidence" value="ECO:0007669"/>
    <property type="project" value="TreeGrafter"/>
</dbReference>
<keyword evidence="4 6" id="KW-0808">Transferase</keyword>
<dbReference type="Gene3D" id="3.40.50.150">
    <property type="entry name" value="Vaccinia Virus protein VP39"/>
    <property type="match status" value="1"/>
</dbReference>
<evidence type="ECO:0000313" key="8">
    <source>
        <dbReference type="Proteomes" id="UP000010116"/>
    </source>
</evidence>
<evidence type="ECO:0000256" key="2">
    <source>
        <dbReference type="ARBA" id="ARBA00022552"/>
    </source>
</evidence>
<dbReference type="EMBL" id="JH611183">
    <property type="protein sequence ID" value="EJP73110.1"/>
    <property type="molecule type" value="Genomic_DNA"/>
</dbReference>
<organism evidence="7 8">
    <name type="scientific">SAR86 cluster bacterium SAR86B</name>
    <dbReference type="NCBI Taxonomy" id="1123867"/>
    <lineage>
        <taxon>Bacteria</taxon>
        <taxon>Pseudomonadati</taxon>
        <taxon>Pseudomonadota</taxon>
        <taxon>Gammaproteobacteria</taxon>
        <taxon>SAR86 cluster</taxon>
    </lineage>
</organism>
<dbReference type="EC" id="2.1.1.170" evidence="6"/>
<dbReference type="Proteomes" id="UP000010116">
    <property type="component" value="Unassembled WGS sequence"/>
</dbReference>
<keyword evidence="1 6" id="KW-0963">Cytoplasm</keyword>
<comment type="function">
    <text evidence="6">Specifically methylates the N7 position of guanine in position 527 of 16S rRNA.</text>
</comment>
<reference evidence="7 8" key="1">
    <citation type="journal article" date="2012" name="ISME J.">
        <title>Genomic insights to SAR86, an abundant and uncultivated marine bacterial lineage.</title>
        <authorList>
            <person name="Dupont C.L."/>
            <person name="Rusch D.B."/>
            <person name="Yooseph S."/>
            <person name="Lombardo M.J."/>
            <person name="Richter R.A."/>
            <person name="Valas R."/>
            <person name="Novotny M."/>
            <person name="Yee-Greenbaum J."/>
            <person name="Selengut J.D."/>
            <person name="Haft D.H."/>
            <person name="Halpern A.L."/>
            <person name="Lasken R.S."/>
            <person name="Nealson K."/>
            <person name="Friedman R."/>
            <person name="Venter J.C."/>
        </authorList>
    </citation>
    <scope>NUCLEOTIDE SEQUENCE [LARGE SCALE GENOMIC DNA]</scope>
</reference>
<comment type="caution">
    <text evidence="6">Lacks conserved residue(s) required for the propagation of feature annotation.</text>
</comment>
<feature type="binding site" evidence="6">
    <location>
        <position position="62"/>
    </location>
    <ligand>
        <name>S-adenosyl-L-methionine</name>
        <dbReference type="ChEBI" id="CHEBI:59789"/>
    </ligand>
</feature>
<feature type="binding site" evidence="6">
    <location>
        <position position="123"/>
    </location>
    <ligand>
        <name>S-adenosyl-L-methionine</name>
        <dbReference type="ChEBI" id="CHEBI:59789"/>
    </ligand>
</feature>
<feature type="binding site" evidence="6">
    <location>
        <position position="57"/>
    </location>
    <ligand>
        <name>S-adenosyl-L-methionine</name>
        <dbReference type="ChEBI" id="CHEBI:59789"/>
    </ligand>
</feature>
<dbReference type="HAMAP" id="MF_00074">
    <property type="entry name" value="16SrRNA_methyltr_G"/>
    <property type="match status" value="1"/>
</dbReference>
<comment type="similarity">
    <text evidence="6">Belongs to the methyltransferase superfamily. RNA methyltransferase RsmG family.</text>
</comment>
<dbReference type="PANTHER" id="PTHR31760">
    <property type="entry name" value="S-ADENOSYL-L-METHIONINE-DEPENDENT METHYLTRANSFERASES SUPERFAMILY PROTEIN"/>
    <property type="match status" value="1"/>
</dbReference>
<evidence type="ECO:0000256" key="5">
    <source>
        <dbReference type="ARBA" id="ARBA00022691"/>
    </source>
</evidence>
<dbReference type="SUPFAM" id="SSF53335">
    <property type="entry name" value="S-adenosyl-L-methionine-dependent methyltransferases"/>
    <property type="match status" value="1"/>
</dbReference>
<evidence type="ECO:0000256" key="1">
    <source>
        <dbReference type="ARBA" id="ARBA00022490"/>
    </source>
</evidence>
<comment type="catalytic activity">
    <reaction evidence="6">
        <text>guanosine(527) in 16S rRNA + S-adenosyl-L-methionine = N(7)-methylguanosine(527) in 16S rRNA + S-adenosyl-L-homocysteine</text>
        <dbReference type="Rhea" id="RHEA:42732"/>
        <dbReference type="Rhea" id="RHEA-COMP:10209"/>
        <dbReference type="Rhea" id="RHEA-COMP:10210"/>
        <dbReference type="ChEBI" id="CHEBI:57856"/>
        <dbReference type="ChEBI" id="CHEBI:59789"/>
        <dbReference type="ChEBI" id="CHEBI:74269"/>
        <dbReference type="ChEBI" id="CHEBI:74480"/>
        <dbReference type="EC" id="2.1.1.170"/>
    </reaction>
</comment>
<dbReference type="Pfam" id="PF02527">
    <property type="entry name" value="GidB"/>
    <property type="match status" value="1"/>
</dbReference>
<keyword evidence="2 6" id="KW-0698">rRNA processing</keyword>
<dbReference type="HOGENOM" id="CLU_065341_2_1_6"/>
<keyword evidence="5 6" id="KW-0949">S-adenosyl-L-methionine</keyword>
<comment type="subcellular location">
    <subcellularLocation>
        <location evidence="6">Cytoplasm</location>
    </subcellularLocation>
</comment>
<evidence type="ECO:0000313" key="7">
    <source>
        <dbReference type="EMBL" id="EJP73110.1"/>
    </source>
</evidence>
<dbReference type="InterPro" id="IPR003682">
    <property type="entry name" value="rRNA_ssu_MeTfrase_G"/>
</dbReference>
<feature type="binding site" evidence="6">
    <location>
        <begin position="108"/>
        <end position="109"/>
    </location>
    <ligand>
        <name>S-adenosyl-L-methionine</name>
        <dbReference type="ChEBI" id="CHEBI:59789"/>
    </ligand>
</feature>
<evidence type="ECO:0000256" key="4">
    <source>
        <dbReference type="ARBA" id="ARBA00022679"/>
    </source>
</evidence>
<evidence type="ECO:0000256" key="3">
    <source>
        <dbReference type="ARBA" id="ARBA00022603"/>
    </source>
</evidence>
<dbReference type="NCBIfam" id="TIGR00138">
    <property type="entry name" value="rsmG_gidB"/>
    <property type="match status" value="1"/>
</dbReference>
<dbReference type="PIRSF" id="PIRSF003078">
    <property type="entry name" value="GidB"/>
    <property type="match status" value="1"/>
</dbReference>
<name>J4X027_9GAMM</name>
<dbReference type="GO" id="GO:0070043">
    <property type="term" value="F:rRNA (guanine-N7-)-methyltransferase activity"/>
    <property type="evidence" value="ECO:0007669"/>
    <property type="project" value="UniProtKB-UniRule"/>
</dbReference>
<dbReference type="AlphaFoldDB" id="J4X027"/>
<protein>
    <recommendedName>
        <fullName evidence="6">Ribosomal RNA small subunit methyltransferase G</fullName>
        <ecNumber evidence="6">2.1.1.170</ecNumber>
    </recommendedName>
    <alternativeName>
        <fullName evidence="6">16S rRNA 7-methylguanosine methyltransferase</fullName>
        <shortName evidence="6">16S rRNA m7G methyltransferase</shortName>
    </alternativeName>
</protein>